<reference evidence="2" key="1">
    <citation type="submission" date="2021-06" db="EMBL/GenBank/DDBJ databases">
        <authorList>
            <person name="Kallberg Y."/>
            <person name="Tangrot J."/>
            <person name="Rosling A."/>
        </authorList>
    </citation>
    <scope>NUCLEOTIDE SEQUENCE</scope>
    <source>
        <strain evidence="2">CL551</strain>
    </source>
</reference>
<feature type="signal peptide" evidence="1">
    <location>
        <begin position="1"/>
        <end position="19"/>
    </location>
</feature>
<organism evidence="2 3">
    <name type="scientific">Acaulospora morrowiae</name>
    <dbReference type="NCBI Taxonomy" id="94023"/>
    <lineage>
        <taxon>Eukaryota</taxon>
        <taxon>Fungi</taxon>
        <taxon>Fungi incertae sedis</taxon>
        <taxon>Mucoromycota</taxon>
        <taxon>Glomeromycotina</taxon>
        <taxon>Glomeromycetes</taxon>
        <taxon>Diversisporales</taxon>
        <taxon>Acaulosporaceae</taxon>
        <taxon>Acaulospora</taxon>
    </lineage>
</organism>
<evidence type="ECO:0000256" key="1">
    <source>
        <dbReference type="SAM" id="SignalP"/>
    </source>
</evidence>
<evidence type="ECO:0000313" key="3">
    <source>
        <dbReference type="Proteomes" id="UP000789342"/>
    </source>
</evidence>
<evidence type="ECO:0000313" key="2">
    <source>
        <dbReference type="EMBL" id="CAG8694944.1"/>
    </source>
</evidence>
<dbReference type="EMBL" id="CAJVPV010015914">
    <property type="protein sequence ID" value="CAG8694944.1"/>
    <property type="molecule type" value="Genomic_DNA"/>
</dbReference>
<keyword evidence="3" id="KW-1185">Reference proteome</keyword>
<accession>A0A9N9EU37</accession>
<comment type="caution">
    <text evidence="2">The sequence shown here is derived from an EMBL/GenBank/DDBJ whole genome shotgun (WGS) entry which is preliminary data.</text>
</comment>
<dbReference type="AlphaFoldDB" id="A0A9N9EU37"/>
<name>A0A9N9EU37_9GLOM</name>
<feature type="chain" id="PRO_5040334939" evidence="1">
    <location>
        <begin position="20"/>
        <end position="131"/>
    </location>
</feature>
<sequence length="131" mass="15452">MFHFFSRLLSVVPFYVTWLFEPLKWYHIEKSYECIAVSKCRHYIRRAVNDTEKNSEENRILEPLLVPGDNNEISEFVLGFPDIASIDPLTNSTVLRESLRDSHGDLLDYCDRTQKLERELLDILEIMKSIN</sequence>
<dbReference type="Proteomes" id="UP000789342">
    <property type="component" value="Unassembled WGS sequence"/>
</dbReference>
<keyword evidence="1" id="KW-0732">Signal</keyword>
<gene>
    <name evidence="2" type="ORF">AMORRO_LOCUS11808</name>
</gene>
<protein>
    <submittedName>
        <fullName evidence="2">5944_t:CDS:1</fullName>
    </submittedName>
</protein>
<proteinExistence type="predicted"/>